<dbReference type="GO" id="GO:1990431">
    <property type="term" value="P:priRNA 3'-end processing"/>
    <property type="evidence" value="ECO:0007669"/>
    <property type="project" value="TreeGrafter"/>
</dbReference>
<dbReference type="InterPro" id="IPR051181">
    <property type="entry name" value="CAF1_poly(A)_ribonucleases"/>
</dbReference>
<dbReference type="SUPFAM" id="SSF54928">
    <property type="entry name" value="RNA-binding domain, RBD"/>
    <property type="match status" value="1"/>
</dbReference>
<gene>
    <name evidence="3" type="ORF">ALEPTO_LOCUS4343</name>
</gene>
<feature type="region of interest" description="Disordered" evidence="2">
    <location>
        <begin position="615"/>
        <end position="650"/>
    </location>
</feature>
<dbReference type="Gene3D" id="3.30.420.10">
    <property type="entry name" value="Ribonuclease H-like superfamily/Ribonuclease H"/>
    <property type="match status" value="2"/>
</dbReference>
<dbReference type="InterPro" id="IPR006941">
    <property type="entry name" value="RNase_CAF1"/>
</dbReference>
<dbReference type="InterPro" id="IPR035979">
    <property type="entry name" value="RBD_domain_sf"/>
</dbReference>
<dbReference type="EMBL" id="CAJVPS010000984">
    <property type="protein sequence ID" value="CAG8518529.1"/>
    <property type="molecule type" value="Genomic_DNA"/>
</dbReference>
<protein>
    <submittedName>
        <fullName evidence="3">7792_t:CDS:1</fullName>
    </submittedName>
</protein>
<dbReference type="GO" id="GO:1990432">
    <property type="term" value="P:siRNA 3'-end processing"/>
    <property type="evidence" value="ECO:0007669"/>
    <property type="project" value="TreeGrafter"/>
</dbReference>
<comment type="caution">
    <text evidence="3">The sequence shown here is derived from an EMBL/GenBank/DDBJ whole genome shotgun (WGS) entry which is preliminary data.</text>
</comment>
<dbReference type="GO" id="GO:0000289">
    <property type="term" value="P:nuclear-transcribed mRNA poly(A) tail shortening"/>
    <property type="evidence" value="ECO:0007669"/>
    <property type="project" value="TreeGrafter"/>
</dbReference>
<accession>A0A9N9A594</accession>
<dbReference type="InterPro" id="IPR012677">
    <property type="entry name" value="Nucleotide-bd_a/b_plait_sf"/>
</dbReference>
<dbReference type="Gene3D" id="3.30.70.330">
    <property type="match status" value="1"/>
</dbReference>
<dbReference type="PANTHER" id="PTHR15092">
    <property type="entry name" value="POLY A -SPECIFIC RIBONUCLEASE/TARGET OF EGR1, MEMBER 1"/>
    <property type="match status" value="1"/>
</dbReference>
<evidence type="ECO:0000313" key="4">
    <source>
        <dbReference type="Proteomes" id="UP000789508"/>
    </source>
</evidence>
<organism evidence="3 4">
    <name type="scientific">Ambispora leptoticha</name>
    <dbReference type="NCBI Taxonomy" id="144679"/>
    <lineage>
        <taxon>Eukaryota</taxon>
        <taxon>Fungi</taxon>
        <taxon>Fungi incertae sedis</taxon>
        <taxon>Mucoromycota</taxon>
        <taxon>Glomeromycotina</taxon>
        <taxon>Glomeromycetes</taxon>
        <taxon>Archaeosporales</taxon>
        <taxon>Ambisporaceae</taxon>
        <taxon>Ambispora</taxon>
    </lineage>
</organism>
<dbReference type="InterPro" id="IPR036397">
    <property type="entry name" value="RNaseH_sf"/>
</dbReference>
<dbReference type="GO" id="GO:0000175">
    <property type="term" value="F:3'-5'-RNA exonuclease activity"/>
    <property type="evidence" value="ECO:0007669"/>
    <property type="project" value="TreeGrafter"/>
</dbReference>
<dbReference type="OrthoDB" id="1432093at2759"/>
<proteinExistence type="inferred from homology"/>
<dbReference type="PANTHER" id="PTHR15092:SF22">
    <property type="entry name" value="POLY(A)-SPECIFIC RIBONUCLEASE PNLDC1"/>
    <property type="match status" value="1"/>
</dbReference>
<evidence type="ECO:0000313" key="3">
    <source>
        <dbReference type="EMBL" id="CAG8518529.1"/>
    </source>
</evidence>
<evidence type="ECO:0000256" key="1">
    <source>
        <dbReference type="ARBA" id="ARBA00008372"/>
    </source>
</evidence>
<keyword evidence="4" id="KW-1185">Reference proteome</keyword>
<dbReference type="Proteomes" id="UP000789508">
    <property type="component" value="Unassembled WGS sequence"/>
</dbReference>
<dbReference type="SUPFAM" id="SSF53098">
    <property type="entry name" value="Ribonuclease H-like"/>
    <property type="match status" value="1"/>
</dbReference>
<comment type="similarity">
    <text evidence="1">Belongs to the CAF1 family.</text>
</comment>
<dbReference type="Pfam" id="PF04857">
    <property type="entry name" value="CAF1"/>
    <property type="match status" value="1"/>
</dbReference>
<sequence length="650" mass="75213">MEVLKDNFQELLPTIEEAIRGADFLAIDTELTGLHERVERIKSFDDPQLRYSKVRAAATKFGLCTFTYSESENVFIARPFNFYIFPASSDRRDISDVCFLSSGSSLQFLSKCGFDFNKLIGKGIPWINRTDEAKLNMRRENFAQRQIENPPDEETKGHVEKLMQFKPSQSHASFFSAFKRKQIEAWFQNTQTEELVVETPSIRQKRLVFQEIREKYNGLIEGDSRPKAMILKRLTEEERQKKLDADSEETAELLVNFRVIIEKMVEAKKPVIGHNCFLDFCQFLHQFWEEIPERVNEWKKLVRGMFDIVIDTKHLASTHLQLQKILPKNGVQDIVEATQKLPFIEYAPKVGLDPKFNRYTFNDETLNHEAGYDAYVTGCNFLSLAAFILHEKEIKVDAYASFFEDLDVPQPETEEDKNEISTENVEIDFRKLYLTSEKLTKFYNKLHLLRSDFKYLNLVGNDGLPPARPNSFLLSNIPPMTNQQALYTIFEEYGNIFFSWIDDSNCWLTLKDDKKRGKLVEGVLNESKLFSKFIEGGSKYQKGKSKGVTEAMGEIVIKSWDKWIQEVTEEQNNINTDKIAIDGKRTSKSVSIAIQTDGIQEFMAETPIIEFSSSSWTRPKIEDEWPPNSEEFQRRPNDAASIDARTIETT</sequence>
<dbReference type="GO" id="GO:0005634">
    <property type="term" value="C:nucleus"/>
    <property type="evidence" value="ECO:0007669"/>
    <property type="project" value="TreeGrafter"/>
</dbReference>
<reference evidence="3" key="1">
    <citation type="submission" date="2021-06" db="EMBL/GenBank/DDBJ databases">
        <authorList>
            <person name="Kallberg Y."/>
            <person name="Tangrot J."/>
            <person name="Rosling A."/>
        </authorList>
    </citation>
    <scope>NUCLEOTIDE SEQUENCE</scope>
    <source>
        <strain evidence="3">FL130A</strain>
    </source>
</reference>
<dbReference type="InterPro" id="IPR012337">
    <property type="entry name" value="RNaseH-like_sf"/>
</dbReference>
<dbReference type="AlphaFoldDB" id="A0A9N9A594"/>
<dbReference type="GO" id="GO:0003723">
    <property type="term" value="F:RNA binding"/>
    <property type="evidence" value="ECO:0007669"/>
    <property type="project" value="TreeGrafter"/>
</dbReference>
<name>A0A9N9A594_9GLOM</name>
<evidence type="ECO:0000256" key="2">
    <source>
        <dbReference type="SAM" id="MobiDB-lite"/>
    </source>
</evidence>